<dbReference type="Proteomes" id="UP000006330">
    <property type="component" value="Unassembled WGS sequence"/>
</dbReference>
<accession>K6A943</accession>
<organism evidence="1 2">
    <name type="scientific">Parabacteroides goldsteinii CL02T12C30</name>
    <dbReference type="NCBI Taxonomy" id="999418"/>
    <lineage>
        <taxon>Bacteria</taxon>
        <taxon>Pseudomonadati</taxon>
        <taxon>Bacteroidota</taxon>
        <taxon>Bacteroidia</taxon>
        <taxon>Bacteroidales</taxon>
        <taxon>Tannerellaceae</taxon>
        <taxon>Parabacteroides</taxon>
    </lineage>
</organism>
<name>K6A943_9BACT</name>
<evidence type="ECO:0000313" key="2">
    <source>
        <dbReference type="Proteomes" id="UP000006330"/>
    </source>
</evidence>
<reference evidence="1 2" key="1">
    <citation type="submission" date="2012-02" db="EMBL/GenBank/DDBJ databases">
        <title>The Genome Sequence of Parabacteroides goldsteinii CL02T12C30.</title>
        <authorList>
            <consortium name="The Broad Institute Genome Sequencing Platform"/>
            <person name="Earl A."/>
            <person name="Ward D."/>
            <person name="Feldgarden M."/>
            <person name="Gevers D."/>
            <person name="Zitomersky N.L."/>
            <person name="Coyne M.J."/>
            <person name="Comstock L.E."/>
            <person name="Young S.K."/>
            <person name="Zeng Q."/>
            <person name="Gargeya S."/>
            <person name="Fitzgerald M."/>
            <person name="Haas B."/>
            <person name="Abouelleil A."/>
            <person name="Alvarado L."/>
            <person name="Arachchi H.M."/>
            <person name="Berlin A."/>
            <person name="Chapman S.B."/>
            <person name="Gearin G."/>
            <person name="Goldberg J."/>
            <person name="Griggs A."/>
            <person name="Gujja S."/>
            <person name="Hansen M."/>
            <person name="Heiman D."/>
            <person name="Howarth C."/>
            <person name="Larimer J."/>
            <person name="Lui A."/>
            <person name="MacDonald P.J.P."/>
            <person name="McCowen C."/>
            <person name="Montmayeur A."/>
            <person name="Murphy C."/>
            <person name="Neiman D."/>
            <person name="Pearson M."/>
            <person name="Priest M."/>
            <person name="Roberts A."/>
            <person name="Saif S."/>
            <person name="Shea T."/>
            <person name="Sisk P."/>
            <person name="Stolte C."/>
            <person name="Sykes S."/>
            <person name="Wortman J."/>
            <person name="Nusbaum C."/>
            <person name="Birren B."/>
        </authorList>
    </citation>
    <scope>NUCLEOTIDE SEQUENCE [LARGE SCALE GENOMIC DNA]</scope>
    <source>
        <strain evidence="1 2">CL02T12C30</strain>
    </source>
</reference>
<dbReference type="PATRIC" id="fig|999418.3.peg.3430"/>
<comment type="caution">
    <text evidence="1">The sequence shown here is derived from an EMBL/GenBank/DDBJ whole genome shotgun (WGS) entry which is preliminary data.</text>
</comment>
<sequence>MLKNMNNQKKKGDNEMITITFDESNEIGRILMNIVRVLKQSVKNPMIHINYENDDMTDEEMSLEEKEEILNDIREGLRELKLVREGKIKPHTVEELLQELEDCPHDIKEYNSTGYKL</sequence>
<proteinExistence type="predicted"/>
<evidence type="ECO:0000313" key="1">
    <source>
        <dbReference type="EMBL" id="EKN12198.1"/>
    </source>
</evidence>
<dbReference type="HOGENOM" id="CLU_2274657_0_0_10"/>
<protein>
    <submittedName>
        <fullName evidence="1">Uncharacterized protein</fullName>
    </submittedName>
</protein>
<gene>
    <name evidence="1" type="ORF">HMPREF1076_03363</name>
</gene>
<dbReference type="AlphaFoldDB" id="K6A943"/>
<dbReference type="EMBL" id="AGZO01000023">
    <property type="protein sequence ID" value="EKN12198.1"/>
    <property type="molecule type" value="Genomic_DNA"/>
</dbReference>